<dbReference type="Proteomes" id="UP001165297">
    <property type="component" value="Unassembled WGS sequence"/>
</dbReference>
<protein>
    <submittedName>
        <fullName evidence="2">Uncharacterized protein</fullName>
    </submittedName>
</protein>
<reference evidence="2" key="1">
    <citation type="submission" date="2021-10" db="EMBL/GenBank/DDBJ databases">
        <authorList>
            <person name="Dean J.D."/>
            <person name="Kim M.K."/>
            <person name="Newey C.N."/>
            <person name="Stoker T.S."/>
            <person name="Thompson D.W."/>
            <person name="Grose J.H."/>
        </authorList>
    </citation>
    <scope>NUCLEOTIDE SEQUENCE</scope>
    <source>
        <strain evidence="2">BT635</strain>
    </source>
</reference>
<feature type="signal peptide" evidence="1">
    <location>
        <begin position="1"/>
        <end position="23"/>
    </location>
</feature>
<feature type="chain" id="PRO_5047528017" evidence="1">
    <location>
        <begin position="24"/>
        <end position="125"/>
    </location>
</feature>
<organism evidence="2 3">
    <name type="scientific">Hymenobacter nitidus</name>
    <dbReference type="NCBI Taxonomy" id="2880929"/>
    <lineage>
        <taxon>Bacteria</taxon>
        <taxon>Pseudomonadati</taxon>
        <taxon>Bacteroidota</taxon>
        <taxon>Cytophagia</taxon>
        <taxon>Cytophagales</taxon>
        <taxon>Hymenobacteraceae</taxon>
        <taxon>Hymenobacter</taxon>
    </lineage>
</organism>
<sequence>MKTNLIFRFLLAALLLPASLAFAGPRPPRSVPSQGYWNVETNLTTRDYTIIRFYNDQDQLVYEERIDNLCLDLSSGSGLCRRTANQLNSALRQVLLNPAAPQQNPTLLAQQFGQNRRVQRVYAVR</sequence>
<keyword evidence="3" id="KW-1185">Reference proteome</keyword>
<evidence type="ECO:0000256" key="1">
    <source>
        <dbReference type="SAM" id="SignalP"/>
    </source>
</evidence>
<accession>A0ABS8AC55</accession>
<gene>
    <name evidence="2" type="ORF">LGH70_03415</name>
</gene>
<dbReference type="EMBL" id="JAJADQ010000002">
    <property type="protein sequence ID" value="MCB2376614.1"/>
    <property type="molecule type" value="Genomic_DNA"/>
</dbReference>
<evidence type="ECO:0000313" key="2">
    <source>
        <dbReference type="EMBL" id="MCB2376614.1"/>
    </source>
</evidence>
<proteinExistence type="predicted"/>
<keyword evidence="1" id="KW-0732">Signal</keyword>
<evidence type="ECO:0000313" key="3">
    <source>
        <dbReference type="Proteomes" id="UP001165297"/>
    </source>
</evidence>
<comment type="caution">
    <text evidence="2">The sequence shown here is derived from an EMBL/GenBank/DDBJ whole genome shotgun (WGS) entry which is preliminary data.</text>
</comment>
<dbReference type="RefSeq" id="WP_226182726.1">
    <property type="nucleotide sequence ID" value="NZ_JAJADQ010000002.1"/>
</dbReference>
<name>A0ABS8AC55_9BACT</name>